<keyword evidence="3" id="KW-0238">DNA-binding</keyword>
<evidence type="ECO:0000256" key="4">
    <source>
        <dbReference type="ARBA" id="ARBA00023163"/>
    </source>
</evidence>
<dbReference type="CDD" id="cd06170">
    <property type="entry name" value="LuxR_C_like"/>
    <property type="match status" value="1"/>
</dbReference>
<keyword evidence="10" id="KW-1185">Reference proteome</keyword>
<dbReference type="InterPro" id="IPR000792">
    <property type="entry name" value="Tscrpt_reg_LuxR_C"/>
</dbReference>
<feature type="region of interest" description="Disordered" evidence="6">
    <location>
        <begin position="1"/>
        <end position="24"/>
    </location>
</feature>
<name>A0A7I9VBI9_9ACTN</name>
<evidence type="ECO:0000256" key="3">
    <source>
        <dbReference type="ARBA" id="ARBA00023125"/>
    </source>
</evidence>
<dbReference type="SUPFAM" id="SSF46894">
    <property type="entry name" value="C-terminal effector domain of the bipartite response regulators"/>
    <property type="match status" value="1"/>
</dbReference>
<evidence type="ECO:0000259" key="7">
    <source>
        <dbReference type="PROSITE" id="PS50043"/>
    </source>
</evidence>
<dbReference type="InterPro" id="IPR011006">
    <property type="entry name" value="CheY-like_superfamily"/>
</dbReference>
<dbReference type="GO" id="GO:0006355">
    <property type="term" value="P:regulation of DNA-templated transcription"/>
    <property type="evidence" value="ECO:0007669"/>
    <property type="project" value="InterPro"/>
</dbReference>
<evidence type="ECO:0000313" key="9">
    <source>
        <dbReference type="EMBL" id="GEE02719.1"/>
    </source>
</evidence>
<comment type="caution">
    <text evidence="9">The sequence shown here is derived from an EMBL/GenBank/DDBJ whole genome shotgun (WGS) entry which is preliminary data.</text>
</comment>
<feature type="domain" description="HTH luxR-type" evidence="7">
    <location>
        <begin position="172"/>
        <end position="237"/>
    </location>
</feature>
<dbReference type="PROSITE" id="PS50110">
    <property type="entry name" value="RESPONSE_REGULATORY"/>
    <property type="match status" value="1"/>
</dbReference>
<keyword evidence="4" id="KW-0804">Transcription</keyword>
<dbReference type="InterPro" id="IPR001789">
    <property type="entry name" value="Sig_transdc_resp-reg_receiver"/>
</dbReference>
<accession>A0A7I9VBI9</accession>
<dbReference type="PRINTS" id="PR00038">
    <property type="entry name" value="HTHLUXR"/>
</dbReference>
<keyword evidence="1 5" id="KW-0597">Phosphoprotein</keyword>
<dbReference type="Pfam" id="PF00072">
    <property type="entry name" value="Response_reg"/>
    <property type="match status" value="1"/>
</dbReference>
<dbReference type="InterPro" id="IPR058245">
    <property type="entry name" value="NreC/VraR/RcsB-like_REC"/>
</dbReference>
<dbReference type="AlphaFoldDB" id="A0A7I9VBI9"/>
<feature type="modified residue" description="4-aspartylphosphate" evidence="5">
    <location>
        <position position="85"/>
    </location>
</feature>
<evidence type="ECO:0000256" key="6">
    <source>
        <dbReference type="SAM" id="MobiDB-lite"/>
    </source>
</evidence>
<evidence type="ECO:0000259" key="8">
    <source>
        <dbReference type="PROSITE" id="PS50110"/>
    </source>
</evidence>
<reference evidence="10" key="1">
    <citation type="submission" date="2019-06" db="EMBL/GenBank/DDBJ databases">
        <title>Gordonia isolated from sludge of a wastewater treatment plant.</title>
        <authorList>
            <person name="Tamura T."/>
            <person name="Aoyama K."/>
            <person name="Kang Y."/>
            <person name="Saito S."/>
            <person name="Akiyama N."/>
            <person name="Yazawa K."/>
            <person name="Gonoi T."/>
            <person name="Mikami Y."/>
        </authorList>
    </citation>
    <scope>NUCLEOTIDE SEQUENCE [LARGE SCALE GENOMIC DNA]</scope>
    <source>
        <strain evidence="10">NBRC 107696</strain>
    </source>
</reference>
<evidence type="ECO:0000256" key="5">
    <source>
        <dbReference type="PROSITE-ProRule" id="PRU00169"/>
    </source>
</evidence>
<evidence type="ECO:0000256" key="1">
    <source>
        <dbReference type="ARBA" id="ARBA00022553"/>
    </source>
</evidence>
<dbReference type="PANTHER" id="PTHR43214">
    <property type="entry name" value="TWO-COMPONENT RESPONSE REGULATOR"/>
    <property type="match status" value="1"/>
</dbReference>
<proteinExistence type="predicted"/>
<dbReference type="GO" id="GO:0000160">
    <property type="term" value="P:phosphorelay signal transduction system"/>
    <property type="evidence" value="ECO:0007669"/>
    <property type="project" value="InterPro"/>
</dbReference>
<dbReference type="Pfam" id="PF00196">
    <property type="entry name" value="GerE"/>
    <property type="match status" value="1"/>
</dbReference>
<gene>
    <name evidence="9" type="ORF">nbrc107696_31650</name>
</gene>
<dbReference type="Gene3D" id="3.40.50.2300">
    <property type="match status" value="1"/>
</dbReference>
<dbReference type="CDD" id="cd17535">
    <property type="entry name" value="REC_NarL-like"/>
    <property type="match status" value="1"/>
</dbReference>
<dbReference type="PROSITE" id="PS50043">
    <property type="entry name" value="HTH_LUXR_2"/>
    <property type="match status" value="1"/>
</dbReference>
<dbReference type="PANTHER" id="PTHR43214:SF24">
    <property type="entry name" value="TRANSCRIPTIONAL REGULATORY PROTEIN NARL-RELATED"/>
    <property type="match status" value="1"/>
</dbReference>
<dbReference type="SUPFAM" id="SSF52172">
    <property type="entry name" value="CheY-like"/>
    <property type="match status" value="1"/>
</dbReference>
<evidence type="ECO:0000313" key="10">
    <source>
        <dbReference type="Proteomes" id="UP000444960"/>
    </source>
</evidence>
<dbReference type="EMBL" id="BJOV01000005">
    <property type="protein sequence ID" value="GEE02719.1"/>
    <property type="molecule type" value="Genomic_DNA"/>
</dbReference>
<dbReference type="InterPro" id="IPR016032">
    <property type="entry name" value="Sig_transdc_resp-reg_C-effctor"/>
</dbReference>
<dbReference type="GO" id="GO:0003677">
    <property type="term" value="F:DNA binding"/>
    <property type="evidence" value="ECO:0007669"/>
    <property type="project" value="UniProtKB-KW"/>
</dbReference>
<feature type="compositionally biased region" description="Basic and acidic residues" evidence="6">
    <location>
        <begin position="11"/>
        <end position="24"/>
    </location>
</feature>
<keyword evidence="2" id="KW-0805">Transcription regulation</keyword>
<organism evidence="9 10">
    <name type="scientific">Gordonia spumicola</name>
    <dbReference type="NCBI Taxonomy" id="589161"/>
    <lineage>
        <taxon>Bacteria</taxon>
        <taxon>Bacillati</taxon>
        <taxon>Actinomycetota</taxon>
        <taxon>Actinomycetes</taxon>
        <taxon>Mycobacteriales</taxon>
        <taxon>Gordoniaceae</taxon>
        <taxon>Gordonia</taxon>
    </lineage>
</organism>
<dbReference type="SMART" id="SM00421">
    <property type="entry name" value="HTH_LUXR"/>
    <property type="match status" value="1"/>
</dbReference>
<protein>
    <submittedName>
        <fullName evidence="9">Putative nitrate/nitrite response transcriptional regulatory protein NarL (LuxR family)</fullName>
    </submittedName>
</protein>
<dbReference type="SMART" id="SM00448">
    <property type="entry name" value="REC"/>
    <property type="match status" value="1"/>
</dbReference>
<feature type="domain" description="Response regulatory" evidence="8">
    <location>
        <begin position="34"/>
        <end position="150"/>
    </location>
</feature>
<dbReference type="Proteomes" id="UP000444960">
    <property type="component" value="Unassembled WGS sequence"/>
</dbReference>
<evidence type="ECO:0000256" key="2">
    <source>
        <dbReference type="ARBA" id="ARBA00023015"/>
    </source>
</evidence>
<dbReference type="InterPro" id="IPR039420">
    <property type="entry name" value="WalR-like"/>
</dbReference>
<sequence length="240" mass="25889">MNVPATGDAPVETRIHRSGEDRGEYHREMTEQVTVVVVDDHPFFRDGVRRALQDSGRIRVVGEAADGRAGLDMIRQMRPDVAVVDHQMPELTGTDLAHALARDGGETRVLMLSAVVDAPVVYRALQEGARGYLSKESGRDDIVAAVLAVAKGSTVMPPDLAAALVGEIHANAAKDSITLSERESQVLHGFARGQSIPQIAAEHFIAASTVKTHTQRLYEKLGVSDRAAAVAEGMRRKLID</sequence>